<dbReference type="EMBL" id="JAVRQU010000006">
    <property type="protein sequence ID" value="KAK5701840.1"/>
    <property type="molecule type" value="Genomic_DNA"/>
</dbReference>
<proteinExistence type="predicted"/>
<dbReference type="AlphaFoldDB" id="A0AAN7W8T7"/>
<evidence type="ECO:0000313" key="2">
    <source>
        <dbReference type="Proteomes" id="UP001310594"/>
    </source>
</evidence>
<comment type="caution">
    <text evidence="1">The sequence shown here is derived from an EMBL/GenBank/DDBJ whole genome shotgun (WGS) entry which is preliminary data.</text>
</comment>
<protein>
    <submittedName>
        <fullName evidence="1">Uncharacterized protein</fullName>
    </submittedName>
</protein>
<sequence>MVQLNLAPPEGVAQLYDAAKEGTMFLEPTQEGLIRMRADQRPKTFAAWKNSEHEELEDIVVSLHGGLIPKFIKAEQSTLRLCLALDKPGARARLHRCKVEGSFMRPLLAAAIMEVSDNCHAAKTWS</sequence>
<name>A0AAN7W8T7_9PEZI</name>
<evidence type="ECO:0000313" key="1">
    <source>
        <dbReference type="EMBL" id="KAK5701840.1"/>
    </source>
</evidence>
<dbReference type="Proteomes" id="UP001310594">
    <property type="component" value="Unassembled WGS sequence"/>
</dbReference>
<accession>A0AAN7W8T7</accession>
<organism evidence="1 2">
    <name type="scientific">Elasticomyces elasticus</name>
    <dbReference type="NCBI Taxonomy" id="574655"/>
    <lineage>
        <taxon>Eukaryota</taxon>
        <taxon>Fungi</taxon>
        <taxon>Dikarya</taxon>
        <taxon>Ascomycota</taxon>
        <taxon>Pezizomycotina</taxon>
        <taxon>Dothideomycetes</taxon>
        <taxon>Dothideomycetidae</taxon>
        <taxon>Mycosphaerellales</taxon>
        <taxon>Teratosphaeriaceae</taxon>
        <taxon>Elasticomyces</taxon>
    </lineage>
</organism>
<gene>
    <name evidence="1" type="ORF">LTR97_004658</name>
</gene>
<reference evidence="1" key="1">
    <citation type="submission" date="2023-08" db="EMBL/GenBank/DDBJ databases">
        <title>Black Yeasts Isolated from many extreme environments.</title>
        <authorList>
            <person name="Coleine C."/>
            <person name="Stajich J.E."/>
            <person name="Selbmann L."/>
        </authorList>
    </citation>
    <scope>NUCLEOTIDE SEQUENCE</scope>
    <source>
        <strain evidence="1">CCFEE 5810</strain>
    </source>
</reference>